<name>A0A975WBM0_9RHOB</name>
<keyword evidence="2" id="KW-1185">Reference proteome</keyword>
<evidence type="ECO:0008006" key="3">
    <source>
        <dbReference type="Google" id="ProtNLM"/>
    </source>
</evidence>
<dbReference type="AlphaFoldDB" id="A0A975WBM0"/>
<protein>
    <recommendedName>
        <fullName evidence="3">Phosphoadenosine phosphosulfate reductase</fullName>
    </recommendedName>
</protein>
<reference evidence="1 2" key="1">
    <citation type="submission" date="2016-10" db="EMBL/GenBank/DDBJ databases">
        <authorList>
            <person name="Varghese N."/>
            <person name="Submissions S."/>
        </authorList>
    </citation>
    <scope>NUCLEOTIDE SEQUENCE [LARGE SCALE GENOMIC DNA]</scope>
    <source>
        <strain evidence="1 2">FF3</strain>
    </source>
</reference>
<comment type="caution">
    <text evidence="1">The sequence shown here is derived from an EMBL/GenBank/DDBJ whole genome shotgun (WGS) entry which is preliminary data.</text>
</comment>
<evidence type="ECO:0000313" key="2">
    <source>
        <dbReference type="Proteomes" id="UP000182932"/>
    </source>
</evidence>
<proteinExistence type="predicted"/>
<evidence type="ECO:0000313" key="1">
    <source>
        <dbReference type="EMBL" id="SEJ78603.1"/>
    </source>
</evidence>
<dbReference type="GeneID" id="80819195"/>
<organism evidence="1 2">
    <name type="scientific">Marinovum algicola</name>
    <dbReference type="NCBI Taxonomy" id="42444"/>
    <lineage>
        <taxon>Bacteria</taxon>
        <taxon>Pseudomonadati</taxon>
        <taxon>Pseudomonadota</taxon>
        <taxon>Alphaproteobacteria</taxon>
        <taxon>Rhodobacterales</taxon>
        <taxon>Roseobacteraceae</taxon>
        <taxon>Marinovum</taxon>
    </lineage>
</organism>
<dbReference type="Proteomes" id="UP000182932">
    <property type="component" value="Unassembled WGS sequence"/>
</dbReference>
<sequence length="311" mass="34570">MQDTLNTFDAPMTSLPKAKWFGALKDIAEEEGFYAPLGPKHAAAFIEEGDTLLVTFESFQGIQALSETGQPLGFDLVRAMGWSHLGVVCDGETWFRTGEVYEFFDELTDDGFFDEFDRVIFYGAGPCGYAATAFSVAAPGATVVAIQPQATLNPRLAGWDDRFTDLRAMDFTSRYGYAPDMSQGADQLYVIYDPREPLDAMHAALFHGPQTTLLPVPGLGDTIQSDLLEMSVLFRILAKAGTGKLDPQSFYRLMRARRSHPPYLRNLLGALDRDRRTALAERLCRFVVSRQSAPKFQRRLDEIVADKKKAG</sequence>
<dbReference type="EMBL" id="FNYY01000010">
    <property type="protein sequence ID" value="SEJ78603.1"/>
    <property type="molecule type" value="Genomic_DNA"/>
</dbReference>
<accession>A0A975WBM0</accession>
<dbReference type="RefSeq" id="WP_074837245.1">
    <property type="nucleotide sequence ID" value="NZ_CATLQZ010000019.1"/>
</dbReference>
<gene>
    <name evidence="1" type="ORF">SAMN04487940_110132</name>
</gene>